<keyword evidence="3" id="KW-1185">Reference proteome</keyword>
<keyword evidence="1" id="KW-0472">Membrane</keyword>
<accession>A0ABT5DPU5</accession>
<feature type="transmembrane region" description="Helical" evidence="1">
    <location>
        <begin position="234"/>
        <end position="252"/>
    </location>
</feature>
<gene>
    <name evidence="2" type="ORF">POL68_38485</name>
</gene>
<reference evidence="2 3" key="1">
    <citation type="submission" date="2022-11" db="EMBL/GenBank/DDBJ databases">
        <title>Minimal conservation of predation-associated metabolite biosynthetic gene clusters underscores biosynthetic potential of Myxococcota including descriptions for ten novel species: Archangium lansinium sp. nov., Myxococcus landrumus sp. nov., Nannocystis bai.</title>
        <authorList>
            <person name="Ahearne A."/>
            <person name="Stevens C."/>
            <person name="Dowd S."/>
        </authorList>
    </citation>
    <scope>NUCLEOTIDE SEQUENCE [LARGE SCALE GENOMIC DNA]</scope>
    <source>
        <strain evidence="2 3">NCWAL01</strain>
    </source>
</reference>
<feature type="transmembrane region" description="Helical" evidence="1">
    <location>
        <begin position="64"/>
        <end position="83"/>
    </location>
</feature>
<dbReference type="EMBL" id="JAQNDM010000002">
    <property type="protein sequence ID" value="MDC0714407.1"/>
    <property type="molecule type" value="Genomic_DNA"/>
</dbReference>
<feature type="transmembrane region" description="Helical" evidence="1">
    <location>
        <begin position="34"/>
        <end position="52"/>
    </location>
</feature>
<evidence type="ECO:0008006" key="4">
    <source>
        <dbReference type="Google" id="ProtNLM"/>
    </source>
</evidence>
<sequence>MRPLHLTLFLLAPLPAILLGAAVANAGASSARAFLPNVLACLLGGACALGFLRLSRAGRDRALHGMAIATFIALVATLVSPGIEGVHRWLSIGPVRLNASAAFLPWILAGMSASHPAVRKTSAVLALGAQLIHLAQPDAAQASALAGGALALLVGNHLFGVAPRMALGGLMAVLAGFTWTRVDPLPAVDHVERILFLAAARGPEWIGATLAVGALVLLVFLHAARNPHPAHARAAIGFGLYTALTLAVTFFGNFPVPWMGAGAGPVLGWYAFAAVLAAHERQPRETSSLAI</sequence>
<evidence type="ECO:0000313" key="2">
    <source>
        <dbReference type="EMBL" id="MDC0714407.1"/>
    </source>
</evidence>
<keyword evidence="1" id="KW-0812">Transmembrane</keyword>
<feature type="transmembrane region" description="Helical" evidence="1">
    <location>
        <begin position="258"/>
        <end position="278"/>
    </location>
</feature>
<dbReference type="Proteomes" id="UP001221838">
    <property type="component" value="Unassembled WGS sequence"/>
</dbReference>
<keyword evidence="1" id="KW-1133">Transmembrane helix</keyword>
<evidence type="ECO:0000256" key="1">
    <source>
        <dbReference type="SAM" id="Phobius"/>
    </source>
</evidence>
<protein>
    <recommendedName>
        <fullName evidence="4">Cell wall polymerase</fullName>
    </recommendedName>
</protein>
<name>A0ABT5DPU5_9BACT</name>
<proteinExistence type="predicted"/>
<comment type="caution">
    <text evidence="2">The sequence shown here is derived from an EMBL/GenBank/DDBJ whole genome shotgun (WGS) entry which is preliminary data.</text>
</comment>
<dbReference type="RefSeq" id="WP_272145041.1">
    <property type="nucleotide sequence ID" value="NZ_JAQNDM010000002.1"/>
</dbReference>
<organism evidence="2 3">
    <name type="scientific">Stigmatella ashevillensis</name>
    <dbReference type="NCBI Taxonomy" id="2995309"/>
    <lineage>
        <taxon>Bacteria</taxon>
        <taxon>Pseudomonadati</taxon>
        <taxon>Myxococcota</taxon>
        <taxon>Myxococcia</taxon>
        <taxon>Myxococcales</taxon>
        <taxon>Cystobacterineae</taxon>
        <taxon>Archangiaceae</taxon>
        <taxon>Stigmatella</taxon>
    </lineage>
</organism>
<feature type="transmembrane region" description="Helical" evidence="1">
    <location>
        <begin position="202"/>
        <end position="222"/>
    </location>
</feature>
<evidence type="ECO:0000313" key="3">
    <source>
        <dbReference type="Proteomes" id="UP001221838"/>
    </source>
</evidence>